<keyword evidence="3" id="KW-1185">Reference proteome</keyword>
<accession>A0ABN1ZWB8</accession>
<evidence type="ECO:0000313" key="2">
    <source>
        <dbReference type="EMBL" id="GAA1506085.1"/>
    </source>
</evidence>
<feature type="region of interest" description="Disordered" evidence="1">
    <location>
        <begin position="237"/>
        <end position="277"/>
    </location>
</feature>
<evidence type="ECO:0000313" key="3">
    <source>
        <dbReference type="Proteomes" id="UP001500842"/>
    </source>
</evidence>
<comment type="caution">
    <text evidence="2">The sequence shown here is derived from an EMBL/GenBank/DDBJ whole genome shotgun (WGS) entry which is preliminary data.</text>
</comment>
<sequence>MHRFADERYADLSLLMRTGERSGEVFDALLARGEVVVHSTELERTAEVAALGDDLIIADTREQVAAINAMIRDRRQVAGERTGEHSGEPITRRGERIGLGDRVATRRNDRDLGVANRDVWTVVGTGDDGSLVVAGRAGQRVLPRDYVSDHIELAFASTAYGAQGETVNSAHLIVGESTGAASAYVGMTRGRHHNVAHLVADSVEDARRQWIDVFNRDRADLGPGHAATRVDEAIDRYGSQAAPSSAAHQAAALAASQRRTEHQPPYTSRPPGPGVRR</sequence>
<dbReference type="EMBL" id="BAAAOR010000007">
    <property type="protein sequence ID" value="GAA1506085.1"/>
    <property type="molecule type" value="Genomic_DNA"/>
</dbReference>
<organism evidence="2 3">
    <name type="scientific">Nocardioides humi</name>
    <dbReference type="NCBI Taxonomy" id="449461"/>
    <lineage>
        <taxon>Bacteria</taxon>
        <taxon>Bacillati</taxon>
        <taxon>Actinomycetota</taxon>
        <taxon>Actinomycetes</taxon>
        <taxon>Propionibacteriales</taxon>
        <taxon>Nocardioidaceae</taxon>
        <taxon>Nocardioides</taxon>
    </lineage>
</organism>
<proteinExistence type="predicted"/>
<gene>
    <name evidence="2" type="ORF">GCM10009788_07300</name>
</gene>
<feature type="compositionally biased region" description="Low complexity" evidence="1">
    <location>
        <begin position="239"/>
        <end position="257"/>
    </location>
</feature>
<dbReference type="Proteomes" id="UP001500842">
    <property type="component" value="Unassembled WGS sequence"/>
</dbReference>
<feature type="compositionally biased region" description="Pro residues" evidence="1">
    <location>
        <begin position="267"/>
        <end position="277"/>
    </location>
</feature>
<dbReference type="Gene3D" id="3.40.50.300">
    <property type="entry name" value="P-loop containing nucleotide triphosphate hydrolases"/>
    <property type="match status" value="1"/>
</dbReference>
<dbReference type="SUPFAM" id="SSF52540">
    <property type="entry name" value="P-loop containing nucleoside triphosphate hydrolases"/>
    <property type="match status" value="1"/>
</dbReference>
<dbReference type="Gene3D" id="2.30.30.940">
    <property type="match status" value="1"/>
</dbReference>
<reference evidence="2 3" key="1">
    <citation type="journal article" date="2019" name="Int. J. Syst. Evol. Microbiol.">
        <title>The Global Catalogue of Microorganisms (GCM) 10K type strain sequencing project: providing services to taxonomists for standard genome sequencing and annotation.</title>
        <authorList>
            <consortium name="The Broad Institute Genomics Platform"/>
            <consortium name="The Broad Institute Genome Sequencing Center for Infectious Disease"/>
            <person name="Wu L."/>
            <person name="Ma J."/>
        </authorList>
    </citation>
    <scope>NUCLEOTIDE SEQUENCE [LARGE SCALE GENOMIC DNA]</scope>
    <source>
        <strain evidence="2 3">JCM 14942</strain>
    </source>
</reference>
<protein>
    <submittedName>
        <fullName evidence="2">Uncharacterized protein</fullName>
    </submittedName>
</protein>
<dbReference type="InterPro" id="IPR027417">
    <property type="entry name" value="P-loop_NTPase"/>
</dbReference>
<evidence type="ECO:0000256" key="1">
    <source>
        <dbReference type="SAM" id="MobiDB-lite"/>
    </source>
</evidence>
<name>A0ABN1ZWB8_9ACTN</name>